<comment type="caution">
    <text evidence="1">The sequence shown here is derived from an EMBL/GenBank/DDBJ whole genome shotgun (WGS) entry which is preliminary data.</text>
</comment>
<dbReference type="Proteomes" id="UP000587991">
    <property type="component" value="Unassembled WGS sequence"/>
</dbReference>
<proteinExistence type="predicted"/>
<accession>A0A847S9E0</accession>
<dbReference type="RefSeq" id="WP_168877141.1">
    <property type="nucleotide sequence ID" value="NZ_JABAIM010000002.1"/>
</dbReference>
<evidence type="ECO:0000313" key="2">
    <source>
        <dbReference type="Proteomes" id="UP000587991"/>
    </source>
</evidence>
<name>A0A847S9E0_9NEIS</name>
<reference evidence="1 2" key="1">
    <citation type="submission" date="2020-04" db="EMBL/GenBank/DDBJ databases">
        <title>Draft genome of Leeia sp. IMCC25680.</title>
        <authorList>
            <person name="Song J."/>
            <person name="Cho J.-C."/>
        </authorList>
    </citation>
    <scope>NUCLEOTIDE SEQUENCE [LARGE SCALE GENOMIC DNA]</scope>
    <source>
        <strain evidence="1 2">IMCC25680</strain>
    </source>
</reference>
<evidence type="ECO:0000313" key="1">
    <source>
        <dbReference type="EMBL" id="NLR75475.1"/>
    </source>
</evidence>
<dbReference type="EMBL" id="JABAIM010000002">
    <property type="protein sequence ID" value="NLR75475.1"/>
    <property type="molecule type" value="Genomic_DNA"/>
</dbReference>
<organism evidence="1 2">
    <name type="scientific">Leeia aquatica</name>
    <dbReference type="NCBI Taxonomy" id="2725557"/>
    <lineage>
        <taxon>Bacteria</taxon>
        <taxon>Pseudomonadati</taxon>
        <taxon>Pseudomonadota</taxon>
        <taxon>Betaproteobacteria</taxon>
        <taxon>Neisseriales</taxon>
        <taxon>Leeiaceae</taxon>
        <taxon>Leeia</taxon>
    </lineage>
</organism>
<gene>
    <name evidence="1" type="ORF">HF682_09925</name>
</gene>
<sequence>MNSYRITLTLAPLSELECHRALDAIRQYWMRPEQLSRKPWQGAFILTASSEANLPAFETESLFAKRLSSAIWRRLGRYVKITVDCVCIDDDTSSHFLFDETRYRELMTLR</sequence>
<protein>
    <submittedName>
        <fullName evidence="1">Uncharacterized protein</fullName>
    </submittedName>
</protein>
<dbReference type="AlphaFoldDB" id="A0A847S9E0"/>
<keyword evidence="2" id="KW-1185">Reference proteome</keyword>